<feature type="region of interest" description="Disordered" evidence="1">
    <location>
        <begin position="1"/>
        <end position="221"/>
    </location>
</feature>
<dbReference type="GO" id="GO:0003906">
    <property type="term" value="F:DNA-(apurinic or apyrimidinic site) endonuclease activity"/>
    <property type="evidence" value="ECO:0007669"/>
    <property type="project" value="InterPro"/>
</dbReference>
<dbReference type="GO" id="GO:0005634">
    <property type="term" value="C:nucleus"/>
    <property type="evidence" value="ECO:0007669"/>
    <property type="project" value="TreeGrafter"/>
</dbReference>
<feature type="domain" description="PBZ-type" evidence="2">
    <location>
        <begin position="84"/>
        <end position="109"/>
    </location>
</feature>
<evidence type="ECO:0000259" key="2">
    <source>
        <dbReference type="Pfam" id="PF10283"/>
    </source>
</evidence>
<dbReference type="PANTHER" id="PTHR21315:SF2">
    <property type="entry name" value="APRATAXIN AND PNK-LIKE FACTOR"/>
    <property type="match status" value="1"/>
</dbReference>
<sequence>MPKKRRRKMSDKEQETVVPAAPRHTEPTRSEASDESDGFTVQGDEEGRGGETPAADMNTTTLTDATSPAEDKKSKHGGQQTRLRTACPYGKDCYRKNPVHFQECSHPGDTDYEDEEEEEEEDEEEEEKPECPYGTDCYRKNPLHRREYKHTKKAVRTTRTVPKKADDEGDEGDEYDDSFINDDSEDAGDDSDYEPPVSEDSGKEDIAELQKEAKTFVKRRK</sequence>
<dbReference type="GO" id="GO:0035861">
    <property type="term" value="C:site of double-strand break"/>
    <property type="evidence" value="ECO:0007669"/>
    <property type="project" value="TreeGrafter"/>
</dbReference>
<name>A0A6J2PER6_COTGO</name>
<dbReference type="AlphaFoldDB" id="A0A6J2PER6"/>
<dbReference type="PANTHER" id="PTHR21315">
    <property type="entry name" value="APRATAXIN AND PNK-LIKE FACTOR-RELATED"/>
    <property type="match status" value="1"/>
</dbReference>
<accession>A0A6J2PER6</accession>
<feature type="domain" description="PBZ-type" evidence="2">
    <location>
        <begin position="128"/>
        <end position="153"/>
    </location>
</feature>
<keyword evidence="3" id="KW-1185">Reference proteome</keyword>
<proteinExistence type="predicted"/>
<dbReference type="InterPro" id="IPR039253">
    <property type="entry name" value="APLF"/>
</dbReference>
<evidence type="ECO:0000313" key="4">
    <source>
        <dbReference type="RefSeq" id="XP_029284563.1"/>
    </source>
</evidence>
<feature type="compositionally biased region" description="Basic residues" evidence="1">
    <location>
        <begin position="141"/>
        <end position="156"/>
    </location>
</feature>
<dbReference type="Proteomes" id="UP000504630">
    <property type="component" value="Chromosome 1"/>
</dbReference>
<feature type="compositionally biased region" description="Basic and acidic residues" evidence="1">
    <location>
        <begin position="23"/>
        <end position="32"/>
    </location>
</feature>
<feature type="compositionally biased region" description="Acidic residues" evidence="1">
    <location>
        <begin position="167"/>
        <end position="193"/>
    </location>
</feature>
<protein>
    <submittedName>
        <fullName evidence="4">Aprataxin and PNK-like factor isoform X2</fullName>
    </submittedName>
</protein>
<dbReference type="RefSeq" id="XP_029284563.1">
    <property type="nucleotide sequence ID" value="XM_029428703.1"/>
</dbReference>
<dbReference type="Pfam" id="PF10283">
    <property type="entry name" value="zf-CCHH"/>
    <property type="match status" value="2"/>
</dbReference>
<evidence type="ECO:0000256" key="1">
    <source>
        <dbReference type="SAM" id="MobiDB-lite"/>
    </source>
</evidence>
<feature type="compositionally biased region" description="Basic and acidic residues" evidence="1">
    <location>
        <begin position="200"/>
        <end position="215"/>
    </location>
</feature>
<feature type="compositionally biased region" description="Polar residues" evidence="1">
    <location>
        <begin position="57"/>
        <end position="66"/>
    </location>
</feature>
<evidence type="ECO:0000313" key="3">
    <source>
        <dbReference type="Proteomes" id="UP000504630"/>
    </source>
</evidence>
<feature type="compositionally biased region" description="Acidic residues" evidence="1">
    <location>
        <begin position="110"/>
        <end position="128"/>
    </location>
</feature>
<dbReference type="GO" id="GO:0008408">
    <property type="term" value="F:3'-5' exonuclease activity"/>
    <property type="evidence" value="ECO:0007669"/>
    <property type="project" value="InterPro"/>
</dbReference>
<gene>
    <name evidence="4" type="primary">LOC115006440</name>
</gene>
<organism evidence="3 4">
    <name type="scientific">Cottoperca gobio</name>
    <name type="common">Frogmouth</name>
    <name type="synonym">Aphritis gobio</name>
    <dbReference type="NCBI Taxonomy" id="56716"/>
    <lineage>
        <taxon>Eukaryota</taxon>
        <taxon>Metazoa</taxon>
        <taxon>Chordata</taxon>
        <taxon>Craniata</taxon>
        <taxon>Vertebrata</taxon>
        <taxon>Euteleostomi</taxon>
        <taxon>Actinopterygii</taxon>
        <taxon>Neopterygii</taxon>
        <taxon>Teleostei</taxon>
        <taxon>Neoteleostei</taxon>
        <taxon>Acanthomorphata</taxon>
        <taxon>Eupercaria</taxon>
        <taxon>Perciformes</taxon>
        <taxon>Notothenioidei</taxon>
        <taxon>Bovichtidae</taxon>
        <taxon>Cottoperca</taxon>
    </lineage>
</organism>
<dbReference type="GeneID" id="115006440"/>
<dbReference type="InterPro" id="IPR019406">
    <property type="entry name" value="APLF_PBZ"/>
</dbReference>
<reference evidence="4" key="1">
    <citation type="submission" date="2025-08" db="UniProtKB">
        <authorList>
            <consortium name="RefSeq"/>
        </authorList>
    </citation>
    <scope>IDENTIFICATION</scope>
</reference>
<dbReference type="GO" id="GO:0006302">
    <property type="term" value="P:double-strand break repair"/>
    <property type="evidence" value="ECO:0007669"/>
    <property type="project" value="InterPro"/>
</dbReference>